<feature type="compositionally biased region" description="Gly residues" evidence="1">
    <location>
        <begin position="302"/>
        <end position="314"/>
    </location>
</feature>
<dbReference type="RefSeq" id="WP_005084349.1">
    <property type="nucleotide sequence ID" value="NZ_CM125927.1"/>
</dbReference>
<evidence type="ECO:0000313" key="2">
    <source>
        <dbReference type="EMBL" id="CPT10013.1"/>
    </source>
</evidence>
<feature type="region of interest" description="Disordered" evidence="1">
    <location>
        <begin position="352"/>
        <end position="430"/>
    </location>
</feature>
<comment type="caution">
    <text evidence="2">The sequence shown here is derived from an EMBL/GenBank/DDBJ whole genome shotgun (WGS) entry which is preliminary data.</text>
</comment>
<evidence type="ECO:0000256" key="1">
    <source>
        <dbReference type="SAM" id="MobiDB-lite"/>
    </source>
</evidence>
<organism evidence="2 4">
    <name type="scientific">Mycobacteroides abscessus</name>
    <dbReference type="NCBI Taxonomy" id="36809"/>
    <lineage>
        <taxon>Bacteria</taxon>
        <taxon>Bacillati</taxon>
        <taxon>Actinomycetota</taxon>
        <taxon>Actinomycetes</taxon>
        <taxon>Mycobacteriales</taxon>
        <taxon>Mycobacteriaceae</taxon>
        <taxon>Mycobacteroides</taxon>
    </lineage>
</organism>
<accession>A0A0U0YDL8</accession>
<feature type="compositionally biased region" description="Low complexity" evidence="1">
    <location>
        <begin position="287"/>
        <end position="301"/>
    </location>
</feature>
<feature type="compositionally biased region" description="Polar residues" evidence="1">
    <location>
        <begin position="118"/>
        <end position="132"/>
    </location>
</feature>
<evidence type="ECO:0008006" key="6">
    <source>
        <dbReference type="Google" id="ProtNLM"/>
    </source>
</evidence>
<dbReference type="Gene3D" id="1.10.287.1060">
    <property type="entry name" value="ESAT-6-like"/>
    <property type="match status" value="1"/>
</dbReference>
<sequence>MGKKQIQKEHWEGHDHQSIYNAAQAFQTGNPQAAQESINSIAEQLGDIMHTLGGKVQGMLVEDWRGAAAKSLQANMSEYFRASERGIISIRHVADRMPPLADAMSAAKRSIEPPMSDAQISQLKKSGSSDADIQQRKNQEQFFARLQMVGLFSEPVVREGDNVTDVRPPQGNNPGNITLQQPANGSESGTGGGGGGGQNGGGSGGGQGSGDLSKLTDGLADKNTKPAFSDGSGNQSGQGQGAGAGSGSGAGGGSPQSGSGGSGSGLGNALSGLGGSSDKTGSGLPLGSTTAAGYSSPSSSGSGAGTLSGPGALRGGAGVPGLGGGAGTNPAGIGGAGVRGGAMGMGGMGMAPMGGAHGRGGHGEEDDEHQTPEFLINWDNGNELFGDLPKASPGVIGDWSEHERAEKQRRESEKRRYKSMGWNVDFGDDD</sequence>
<evidence type="ECO:0000313" key="5">
    <source>
        <dbReference type="Proteomes" id="UP000284557"/>
    </source>
</evidence>
<dbReference type="EMBL" id="CSUW01000002">
    <property type="protein sequence ID" value="CPT10013.1"/>
    <property type="molecule type" value="Genomic_DNA"/>
</dbReference>
<name>A0A0U0YDL8_9MYCO</name>
<evidence type="ECO:0000313" key="3">
    <source>
        <dbReference type="EMBL" id="RIT42552.1"/>
    </source>
</evidence>
<feature type="compositionally biased region" description="Basic and acidic residues" evidence="1">
    <location>
        <begin position="399"/>
        <end position="414"/>
    </location>
</feature>
<dbReference type="Proteomes" id="UP000284557">
    <property type="component" value="Unassembled WGS sequence"/>
</dbReference>
<proteinExistence type="predicted"/>
<feature type="region of interest" description="Disordered" evidence="1">
    <location>
        <begin position="161"/>
        <end position="314"/>
    </location>
</feature>
<dbReference type="EMBL" id="QXBN01000002">
    <property type="protein sequence ID" value="RIT42552.1"/>
    <property type="molecule type" value="Genomic_DNA"/>
</dbReference>
<feature type="compositionally biased region" description="Polar residues" evidence="1">
    <location>
        <begin position="170"/>
        <end position="184"/>
    </location>
</feature>
<reference evidence="2 4" key="1">
    <citation type="submission" date="2015-03" db="EMBL/GenBank/DDBJ databases">
        <authorList>
            <consortium name="Pathogen Informatics"/>
            <person name="Murphy D."/>
        </authorList>
    </citation>
    <scope>NUCLEOTIDE SEQUENCE [LARGE SCALE GENOMIC DNA]</scope>
    <source>
        <strain evidence="2 4">PAP036</strain>
    </source>
</reference>
<feature type="compositionally biased region" description="Gly residues" evidence="1">
    <location>
        <begin position="234"/>
        <end position="266"/>
    </location>
</feature>
<gene>
    <name evidence="3" type="ORF">D2E76_03685</name>
    <name evidence="2" type="ORF">ERS075527_01014</name>
</gene>
<dbReference type="AlphaFoldDB" id="A0A0U0YDL8"/>
<protein>
    <recommendedName>
        <fullName evidence="6">WXG100 family type VII secretion target</fullName>
    </recommendedName>
</protein>
<evidence type="ECO:0000313" key="4">
    <source>
        <dbReference type="Proteomes" id="UP000038487"/>
    </source>
</evidence>
<dbReference type="Proteomes" id="UP000038487">
    <property type="component" value="Unassembled WGS sequence"/>
</dbReference>
<feature type="compositionally biased region" description="Gly residues" evidence="1">
    <location>
        <begin position="188"/>
        <end position="209"/>
    </location>
</feature>
<feature type="region of interest" description="Disordered" evidence="1">
    <location>
        <begin position="110"/>
        <end position="135"/>
    </location>
</feature>
<reference evidence="3 5" key="2">
    <citation type="submission" date="2018-08" db="EMBL/GenBank/DDBJ databases">
        <title>Linezolid Resistance in Mycobacterium abscessus: MIC Distribution and Comprehensive Investigation of Resistance Mechanisms.</title>
        <authorList>
            <person name="Ye M."/>
            <person name="Xu L."/>
            <person name="Zou Y."/>
            <person name="Li B."/>
            <person name="Guo Q."/>
            <person name="Zhang Y."/>
            <person name="Zhan M."/>
            <person name="Xu B."/>
            <person name="Yu F."/>
            <person name="Zhang Z."/>
            <person name="Chu H."/>
        </authorList>
    </citation>
    <scope>NUCLEOTIDE SEQUENCE [LARGE SCALE GENOMIC DNA]</scope>
    <source>
        <strain evidence="3 5">G143</strain>
    </source>
</reference>